<dbReference type="GeneID" id="6497967"/>
<dbReference type="OMA" id="CSNWANR"/>
<dbReference type="PhylomeDB" id="B3MN76"/>
<dbReference type="GO" id="GO:0010526">
    <property type="term" value="P:transposable element silencing"/>
    <property type="evidence" value="ECO:0007669"/>
    <property type="project" value="EnsemblMetazoa"/>
</dbReference>
<evidence type="ECO:0000313" key="4">
    <source>
        <dbReference type="Proteomes" id="UP000007801"/>
    </source>
</evidence>
<dbReference type="Gene3D" id="3.30.420.10">
    <property type="entry name" value="Ribonuclease H-like superfamily/Ribonuclease H"/>
    <property type="match status" value="1"/>
</dbReference>
<dbReference type="HOGENOM" id="CLU_437604_0_0_1"/>
<dbReference type="AlphaFoldDB" id="B3MN76"/>
<name>B3MN76_DROAN</name>
<evidence type="ECO:0000313" key="3">
    <source>
        <dbReference type="EMBL" id="EDV31033.1"/>
    </source>
</evidence>
<sequence>MAHKKHMRKAIPAGFESEEEEEELHGMMGNLKIKKLEDITTGAGINGRDFDASLDLDAHLFFEEFREKWNKYCRNKSPHFGPEFGNALLVHHNPLLLALKLFANCPDSSHIKPRSLSHFVLDTVCKLQKDYPHIGEKCDPNTSMTAFNFVKTSNLLALNNAVIEAYSLHTICDLLLPKLRELLGEGHLKEVTHWAISLRLTHEFDMLELAFPLVAVEKLPLAEELLDQAVQQRQPFVKFLDSLLQMDKPVIEMCEHFLHRYKNIKISHQVLTYRPIAKVVARLAKKYGFDDSVTPNYKLTKTCGYLHFLYRDYAKDRINQPSFRELVNVHAYNYALRKDFVWYVAAAQARNEAIYWYKEFKLHPSDCPPDIKAHISNMGRGVAHHVPNASSNGTEANSCEVYLTIDLPVESLIIIDTAVKFDEMLNDLQRQQTIYLDSEWLQNICGESQLCLLQIATDQFVYLIDCLARESIQPEQWRLLGSKVFNNVNILKVGFSMACDLSVLQRSLPLQLRLHTPHHYLDLRSLWLQLKKQHTGVELPFGNINRAGGALSDLSFLCLGKKLNKSNQCSNWTNRPLRHEQIIYAAIDARCLFLIFKTLQARIPMLNKVIEKSIATNNFLKRGANVK</sequence>
<dbReference type="GO" id="GO:0043186">
    <property type="term" value="C:P granule"/>
    <property type="evidence" value="ECO:0007669"/>
    <property type="project" value="EnsemblMetazoa"/>
</dbReference>
<dbReference type="EMBL" id="CH902620">
    <property type="protein sequence ID" value="EDV31033.1"/>
    <property type="molecule type" value="Genomic_DNA"/>
</dbReference>
<dbReference type="GO" id="GO:0140990">
    <property type="term" value="P:primary piRNA processing"/>
    <property type="evidence" value="ECO:0007669"/>
    <property type="project" value="EnsemblMetazoa"/>
</dbReference>
<dbReference type="PANTHER" id="PTHR47765:SF2">
    <property type="entry name" value="EXONUCLEASE MUT-7 HOMOLOG"/>
    <property type="match status" value="1"/>
</dbReference>
<accession>B3MN76</accession>
<organism evidence="3 4">
    <name type="scientific">Drosophila ananassae</name>
    <name type="common">Fruit fly</name>
    <dbReference type="NCBI Taxonomy" id="7217"/>
    <lineage>
        <taxon>Eukaryota</taxon>
        <taxon>Metazoa</taxon>
        <taxon>Ecdysozoa</taxon>
        <taxon>Arthropoda</taxon>
        <taxon>Hexapoda</taxon>
        <taxon>Insecta</taxon>
        <taxon>Pterygota</taxon>
        <taxon>Neoptera</taxon>
        <taxon>Endopterygota</taxon>
        <taxon>Diptera</taxon>
        <taxon>Brachycera</taxon>
        <taxon>Muscomorpha</taxon>
        <taxon>Ephydroidea</taxon>
        <taxon>Drosophilidae</taxon>
        <taxon>Drosophila</taxon>
        <taxon>Sophophora</taxon>
    </lineage>
</organism>
<evidence type="ECO:0000256" key="1">
    <source>
        <dbReference type="ARBA" id="ARBA00022723"/>
    </source>
</evidence>
<feature type="domain" description="3'-5' exonuclease" evidence="2">
    <location>
        <begin position="412"/>
        <end position="604"/>
    </location>
</feature>
<proteinExistence type="predicted"/>
<dbReference type="GO" id="GO:0003676">
    <property type="term" value="F:nucleic acid binding"/>
    <property type="evidence" value="ECO:0007669"/>
    <property type="project" value="InterPro"/>
</dbReference>
<dbReference type="GO" id="GO:0044748">
    <property type="term" value="F:3'-5'-exoribonuclease activity involved in mature miRNA 3'-end processing"/>
    <property type="evidence" value="ECO:0007669"/>
    <property type="project" value="EnsemblMetazoa"/>
</dbReference>
<dbReference type="SUPFAM" id="SSF53098">
    <property type="entry name" value="Ribonuclease H-like"/>
    <property type="match status" value="1"/>
</dbReference>
<evidence type="ECO:0000259" key="2">
    <source>
        <dbReference type="SMART" id="SM00474"/>
    </source>
</evidence>
<dbReference type="GO" id="GO:1990904">
    <property type="term" value="C:ribonucleoprotein complex"/>
    <property type="evidence" value="ECO:0007669"/>
    <property type="project" value="EnsemblMetazoa"/>
</dbReference>
<dbReference type="GO" id="GO:0140965">
    <property type="term" value="P:secondary piRNA processing"/>
    <property type="evidence" value="ECO:0007669"/>
    <property type="project" value="EnsemblMetazoa"/>
</dbReference>
<dbReference type="InterPro" id="IPR052408">
    <property type="entry name" value="Exonuclease_MUT-7-like"/>
</dbReference>
<dbReference type="SMART" id="SM00474">
    <property type="entry name" value="35EXOc"/>
    <property type="match status" value="1"/>
</dbReference>
<dbReference type="InParanoid" id="B3MN76"/>
<dbReference type="InterPro" id="IPR036397">
    <property type="entry name" value="RNaseH_sf"/>
</dbReference>
<dbReference type="CTD" id="35385"/>
<gene>
    <name evidence="3" type="primary">Dana\GF15154</name>
    <name evidence="3" type="synonym">dana_GLEANR_15920</name>
    <name evidence="3" type="ORF">GF15154</name>
</gene>
<protein>
    <recommendedName>
        <fullName evidence="2">3'-5' exonuclease domain-containing protein</fullName>
    </recommendedName>
</protein>
<dbReference type="OrthoDB" id="18193at2759"/>
<dbReference type="KEGG" id="dan:6497967"/>
<dbReference type="eggNOG" id="KOG2207">
    <property type="taxonomic scope" value="Eukaryota"/>
</dbReference>
<dbReference type="FunCoup" id="B3MN76">
    <property type="interactions" value="641"/>
</dbReference>
<dbReference type="InterPro" id="IPR002562">
    <property type="entry name" value="3'-5'_exonuclease_dom"/>
</dbReference>
<dbReference type="Pfam" id="PF01612">
    <property type="entry name" value="DNA_pol_A_exo1"/>
    <property type="match status" value="1"/>
</dbReference>
<keyword evidence="1" id="KW-0479">Metal-binding</keyword>
<dbReference type="InterPro" id="IPR012337">
    <property type="entry name" value="RNaseH-like_sf"/>
</dbReference>
<dbReference type="Proteomes" id="UP000007801">
    <property type="component" value="Unassembled WGS sequence"/>
</dbReference>
<dbReference type="GO" id="GO:0046872">
    <property type="term" value="F:metal ion binding"/>
    <property type="evidence" value="ECO:0007669"/>
    <property type="project" value="UniProtKB-KW"/>
</dbReference>
<dbReference type="STRING" id="7217.B3MN76"/>
<reference evidence="3 4" key="1">
    <citation type="journal article" date="2007" name="Nature">
        <title>Evolution of genes and genomes on the Drosophila phylogeny.</title>
        <authorList>
            <consortium name="Drosophila 12 Genomes Consortium"/>
            <person name="Clark A.G."/>
            <person name="Eisen M.B."/>
            <person name="Smith D.R."/>
            <person name="Bergman C.M."/>
            <person name="Oliver B."/>
            <person name="Markow T.A."/>
            <person name="Kaufman T.C."/>
            <person name="Kellis M."/>
            <person name="Gelbart W."/>
            <person name="Iyer V.N."/>
            <person name="Pollard D.A."/>
            <person name="Sackton T.B."/>
            <person name="Larracuente A.M."/>
            <person name="Singh N.D."/>
            <person name="Abad J.P."/>
            <person name="Abt D.N."/>
            <person name="Adryan B."/>
            <person name="Aguade M."/>
            <person name="Akashi H."/>
            <person name="Anderson W.W."/>
            <person name="Aquadro C.F."/>
            <person name="Ardell D.H."/>
            <person name="Arguello R."/>
            <person name="Artieri C.G."/>
            <person name="Barbash D.A."/>
            <person name="Barker D."/>
            <person name="Barsanti P."/>
            <person name="Batterham P."/>
            <person name="Batzoglou S."/>
            <person name="Begun D."/>
            <person name="Bhutkar A."/>
            <person name="Blanco E."/>
            <person name="Bosak S.A."/>
            <person name="Bradley R.K."/>
            <person name="Brand A.D."/>
            <person name="Brent M.R."/>
            <person name="Brooks A.N."/>
            <person name="Brown R.H."/>
            <person name="Butlin R.K."/>
            <person name="Caggese C."/>
            <person name="Calvi B.R."/>
            <person name="Bernardo de Carvalho A."/>
            <person name="Caspi A."/>
            <person name="Castrezana S."/>
            <person name="Celniker S.E."/>
            <person name="Chang J.L."/>
            <person name="Chapple C."/>
            <person name="Chatterji S."/>
            <person name="Chinwalla A."/>
            <person name="Civetta A."/>
            <person name="Clifton S.W."/>
            <person name="Comeron J.M."/>
            <person name="Costello J.C."/>
            <person name="Coyne J.A."/>
            <person name="Daub J."/>
            <person name="David R.G."/>
            <person name="Delcher A.L."/>
            <person name="Delehaunty K."/>
            <person name="Do C.B."/>
            <person name="Ebling H."/>
            <person name="Edwards K."/>
            <person name="Eickbush T."/>
            <person name="Evans J.D."/>
            <person name="Filipski A."/>
            <person name="Findeiss S."/>
            <person name="Freyhult E."/>
            <person name="Fulton L."/>
            <person name="Fulton R."/>
            <person name="Garcia A.C."/>
            <person name="Gardiner A."/>
            <person name="Garfield D.A."/>
            <person name="Garvin B.E."/>
            <person name="Gibson G."/>
            <person name="Gilbert D."/>
            <person name="Gnerre S."/>
            <person name="Godfrey J."/>
            <person name="Good R."/>
            <person name="Gotea V."/>
            <person name="Gravely B."/>
            <person name="Greenberg A.J."/>
            <person name="Griffiths-Jones S."/>
            <person name="Gross S."/>
            <person name="Guigo R."/>
            <person name="Gustafson E.A."/>
            <person name="Haerty W."/>
            <person name="Hahn M.W."/>
            <person name="Halligan D.L."/>
            <person name="Halpern A.L."/>
            <person name="Halter G.M."/>
            <person name="Han M.V."/>
            <person name="Heger A."/>
            <person name="Hillier L."/>
            <person name="Hinrichs A.S."/>
            <person name="Holmes I."/>
            <person name="Hoskins R.A."/>
            <person name="Hubisz M.J."/>
            <person name="Hultmark D."/>
            <person name="Huntley M.A."/>
            <person name="Jaffe D.B."/>
            <person name="Jagadeeshan S."/>
            <person name="Jeck W.R."/>
            <person name="Johnson J."/>
            <person name="Jones C.D."/>
            <person name="Jordan W.C."/>
            <person name="Karpen G.H."/>
            <person name="Kataoka E."/>
            <person name="Keightley P.D."/>
            <person name="Kheradpour P."/>
            <person name="Kirkness E.F."/>
            <person name="Koerich L.B."/>
            <person name="Kristiansen K."/>
            <person name="Kudrna D."/>
            <person name="Kulathinal R.J."/>
            <person name="Kumar S."/>
            <person name="Kwok R."/>
            <person name="Lander E."/>
            <person name="Langley C.H."/>
            <person name="Lapoint R."/>
            <person name="Lazzaro B.P."/>
            <person name="Lee S.J."/>
            <person name="Levesque L."/>
            <person name="Li R."/>
            <person name="Lin C.F."/>
            <person name="Lin M.F."/>
            <person name="Lindblad-Toh K."/>
            <person name="Llopart A."/>
            <person name="Long M."/>
            <person name="Low L."/>
            <person name="Lozovsky E."/>
            <person name="Lu J."/>
            <person name="Luo M."/>
            <person name="Machado C.A."/>
            <person name="Makalowski W."/>
            <person name="Marzo M."/>
            <person name="Matsuda M."/>
            <person name="Matzkin L."/>
            <person name="McAllister B."/>
            <person name="McBride C.S."/>
            <person name="McKernan B."/>
            <person name="McKernan K."/>
            <person name="Mendez-Lago M."/>
            <person name="Minx P."/>
            <person name="Mollenhauer M.U."/>
            <person name="Montooth K."/>
            <person name="Mount S.M."/>
            <person name="Mu X."/>
            <person name="Myers E."/>
            <person name="Negre B."/>
            <person name="Newfeld S."/>
            <person name="Nielsen R."/>
            <person name="Noor M.A."/>
            <person name="O'Grady P."/>
            <person name="Pachter L."/>
            <person name="Papaceit M."/>
            <person name="Parisi M.J."/>
            <person name="Parisi M."/>
            <person name="Parts L."/>
            <person name="Pedersen J.S."/>
            <person name="Pesole G."/>
            <person name="Phillippy A.M."/>
            <person name="Ponting C.P."/>
            <person name="Pop M."/>
            <person name="Porcelli D."/>
            <person name="Powell J.R."/>
            <person name="Prohaska S."/>
            <person name="Pruitt K."/>
            <person name="Puig M."/>
            <person name="Quesneville H."/>
            <person name="Ram K.R."/>
            <person name="Rand D."/>
            <person name="Rasmussen M.D."/>
            <person name="Reed L.K."/>
            <person name="Reenan R."/>
            <person name="Reily A."/>
            <person name="Remington K.A."/>
            <person name="Rieger T.T."/>
            <person name="Ritchie M.G."/>
            <person name="Robin C."/>
            <person name="Rogers Y.H."/>
            <person name="Rohde C."/>
            <person name="Rozas J."/>
            <person name="Rubenfield M.J."/>
            <person name="Ruiz A."/>
            <person name="Russo S."/>
            <person name="Salzberg S.L."/>
            <person name="Sanchez-Gracia A."/>
            <person name="Saranga D.J."/>
            <person name="Sato H."/>
            <person name="Schaeffer S.W."/>
            <person name="Schatz M.C."/>
            <person name="Schlenke T."/>
            <person name="Schwartz R."/>
            <person name="Segarra C."/>
            <person name="Singh R.S."/>
            <person name="Sirot L."/>
            <person name="Sirota M."/>
            <person name="Sisneros N.B."/>
            <person name="Smith C.D."/>
            <person name="Smith T.F."/>
            <person name="Spieth J."/>
            <person name="Stage D.E."/>
            <person name="Stark A."/>
            <person name="Stephan W."/>
            <person name="Strausberg R.L."/>
            <person name="Strempel S."/>
            <person name="Sturgill D."/>
            <person name="Sutton G."/>
            <person name="Sutton G.G."/>
            <person name="Tao W."/>
            <person name="Teichmann S."/>
            <person name="Tobari Y.N."/>
            <person name="Tomimura Y."/>
            <person name="Tsolas J.M."/>
            <person name="Valente V.L."/>
            <person name="Venter E."/>
            <person name="Venter J.C."/>
            <person name="Vicario S."/>
            <person name="Vieira F.G."/>
            <person name="Vilella A.J."/>
            <person name="Villasante A."/>
            <person name="Walenz B."/>
            <person name="Wang J."/>
            <person name="Wasserman M."/>
            <person name="Watts T."/>
            <person name="Wilson D."/>
            <person name="Wilson R.K."/>
            <person name="Wing R.A."/>
            <person name="Wolfner M.F."/>
            <person name="Wong A."/>
            <person name="Wong G.K."/>
            <person name="Wu C.I."/>
            <person name="Wu G."/>
            <person name="Yamamoto D."/>
            <person name="Yang H.P."/>
            <person name="Yang S.P."/>
            <person name="Yorke J.A."/>
            <person name="Yoshida K."/>
            <person name="Zdobnov E."/>
            <person name="Zhang P."/>
            <person name="Zhang Y."/>
            <person name="Zimin A.V."/>
            <person name="Baldwin J."/>
            <person name="Abdouelleil A."/>
            <person name="Abdulkadir J."/>
            <person name="Abebe A."/>
            <person name="Abera B."/>
            <person name="Abreu J."/>
            <person name="Acer S.C."/>
            <person name="Aftuck L."/>
            <person name="Alexander A."/>
            <person name="An P."/>
            <person name="Anderson E."/>
            <person name="Anderson S."/>
            <person name="Arachi H."/>
            <person name="Azer M."/>
            <person name="Bachantsang P."/>
            <person name="Barry A."/>
            <person name="Bayul T."/>
            <person name="Berlin A."/>
            <person name="Bessette D."/>
            <person name="Bloom T."/>
            <person name="Blye J."/>
            <person name="Boguslavskiy L."/>
            <person name="Bonnet C."/>
            <person name="Boukhgalter B."/>
            <person name="Bourzgui I."/>
            <person name="Brown A."/>
            <person name="Cahill P."/>
            <person name="Channer S."/>
            <person name="Cheshatsang Y."/>
            <person name="Chuda L."/>
            <person name="Citroen M."/>
            <person name="Collymore A."/>
            <person name="Cooke P."/>
            <person name="Costello M."/>
            <person name="D'Aco K."/>
            <person name="Daza R."/>
            <person name="De Haan G."/>
            <person name="DeGray S."/>
            <person name="DeMaso C."/>
            <person name="Dhargay N."/>
            <person name="Dooley K."/>
            <person name="Dooley E."/>
            <person name="Doricent M."/>
            <person name="Dorje P."/>
            <person name="Dorjee K."/>
            <person name="Dupes A."/>
            <person name="Elong R."/>
            <person name="Falk J."/>
            <person name="Farina A."/>
            <person name="Faro S."/>
            <person name="Ferguson D."/>
            <person name="Fisher S."/>
            <person name="Foley C.D."/>
            <person name="Franke A."/>
            <person name="Friedrich D."/>
            <person name="Gadbois L."/>
            <person name="Gearin G."/>
            <person name="Gearin C.R."/>
            <person name="Giannoukos G."/>
            <person name="Goode T."/>
            <person name="Graham J."/>
            <person name="Grandbois E."/>
            <person name="Grewal S."/>
            <person name="Gyaltsen K."/>
            <person name="Hafez N."/>
            <person name="Hagos B."/>
            <person name="Hall J."/>
            <person name="Henson C."/>
            <person name="Hollinger A."/>
            <person name="Honan T."/>
            <person name="Huard M.D."/>
            <person name="Hughes L."/>
            <person name="Hurhula B."/>
            <person name="Husby M.E."/>
            <person name="Kamat A."/>
            <person name="Kanga B."/>
            <person name="Kashin S."/>
            <person name="Khazanovich D."/>
            <person name="Kisner P."/>
            <person name="Lance K."/>
            <person name="Lara M."/>
            <person name="Lee W."/>
            <person name="Lennon N."/>
            <person name="Letendre F."/>
            <person name="LeVine R."/>
            <person name="Lipovsky A."/>
            <person name="Liu X."/>
            <person name="Liu J."/>
            <person name="Liu S."/>
            <person name="Lokyitsang T."/>
            <person name="Lokyitsang Y."/>
            <person name="Lubonja R."/>
            <person name="Lui A."/>
            <person name="MacDonald P."/>
            <person name="Magnisalis V."/>
            <person name="Maru K."/>
            <person name="Matthews C."/>
            <person name="McCusker W."/>
            <person name="McDonough S."/>
            <person name="Mehta T."/>
            <person name="Meldrim J."/>
            <person name="Meneus L."/>
            <person name="Mihai O."/>
            <person name="Mihalev A."/>
            <person name="Mihova T."/>
            <person name="Mittelman R."/>
            <person name="Mlenga V."/>
            <person name="Montmayeur A."/>
            <person name="Mulrain L."/>
            <person name="Navidi A."/>
            <person name="Naylor J."/>
            <person name="Negash T."/>
            <person name="Nguyen T."/>
            <person name="Nguyen N."/>
            <person name="Nicol R."/>
            <person name="Norbu C."/>
            <person name="Norbu N."/>
            <person name="Novod N."/>
            <person name="O'Neill B."/>
            <person name="Osman S."/>
            <person name="Markiewicz E."/>
            <person name="Oyono O.L."/>
            <person name="Patti C."/>
            <person name="Phunkhang P."/>
            <person name="Pierre F."/>
            <person name="Priest M."/>
            <person name="Raghuraman S."/>
            <person name="Rege F."/>
            <person name="Reyes R."/>
            <person name="Rise C."/>
            <person name="Rogov P."/>
            <person name="Ross K."/>
            <person name="Ryan E."/>
            <person name="Settipalli S."/>
            <person name="Shea T."/>
            <person name="Sherpa N."/>
            <person name="Shi L."/>
            <person name="Shih D."/>
            <person name="Sparrow T."/>
            <person name="Spaulding J."/>
            <person name="Stalker J."/>
            <person name="Stange-Thomann N."/>
            <person name="Stavropoulos S."/>
            <person name="Stone C."/>
            <person name="Strader C."/>
            <person name="Tesfaye S."/>
            <person name="Thomson T."/>
            <person name="Thoulutsang Y."/>
            <person name="Thoulutsang D."/>
            <person name="Topham K."/>
            <person name="Topping I."/>
            <person name="Tsamla T."/>
            <person name="Vassiliev H."/>
            <person name="Vo A."/>
            <person name="Wangchuk T."/>
            <person name="Wangdi T."/>
            <person name="Weiand M."/>
            <person name="Wilkinson J."/>
            <person name="Wilson A."/>
            <person name="Yadav S."/>
            <person name="Young G."/>
            <person name="Yu Q."/>
            <person name="Zembek L."/>
            <person name="Zhong D."/>
            <person name="Zimmer A."/>
            <person name="Zwirko Z."/>
            <person name="Jaffe D.B."/>
            <person name="Alvarez P."/>
            <person name="Brockman W."/>
            <person name="Butler J."/>
            <person name="Chin C."/>
            <person name="Gnerre S."/>
            <person name="Grabherr M."/>
            <person name="Kleber M."/>
            <person name="Mauceli E."/>
            <person name="MacCallum I."/>
        </authorList>
    </citation>
    <scope>NUCLEOTIDE SEQUENCE [LARGE SCALE GENOMIC DNA]</scope>
    <source>
        <strain evidence="4">Tucson 14024-0371.13</strain>
    </source>
</reference>
<dbReference type="PANTHER" id="PTHR47765">
    <property type="entry name" value="3'-5' EXONUCLEASE DOMAIN-CONTAINING PROTEIN"/>
    <property type="match status" value="1"/>
</dbReference>
<keyword evidence="4" id="KW-1185">Reference proteome</keyword>